<keyword evidence="4 12" id="KW-0812">Transmembrane</keyword>
<evidence type="ECO:0000256" key="2">
    <source>
        <dbReference type="ARBA" id="ARBA00010120"/>
    </source>
</evidence>
<dbReference type="AlphaFoldDB" id="A0A9P8JW23"/>
<evidence type="ECO:0000256" key="10">
    <source>
        <dbReference type="ARBA" id="ARBA00023170"/>
    </source>
</evidence>
<protein>
    <recommendedName>
        <fullName evidence="15">ER lumen protein-retaining receptor</fullName>
    </recommendedName>
</protein>
<dbReference type="InterPro" id="IPR000133">
    <property type="entry name" value="ER_ret_rcpt"/>
</dbReference>
<name>A0A9P8JW23_AURME</name>
<dbReference type="GO" id="GO:0046923">
    <property type="term" value="F:ER retention sequence binding"/>
    <property type="evidence" value="ECO:0007669"/>
    <property type="project" value="InterPro"/>
</dbReference>
<evidence type="ECO:0000256" key="7">
    <source>
        <dbReference type="ARBA" id="ARBA00022927"/>
    </source>
</evidence>
<reference evidence="13" key="1">
    <citation type="journal article" date="2021" name="J Fungi (Basel)">
        <title>Virulence traits and population genomics of the black yeast Aureobasidium melanogenum.</title>
        <authorList>
            <person name="Cernosa A."/>
            <person name="Sun X."/>
            <person name="Gostincar C."/>
            <person name="Fang C."/>
            <person name="Gunde-Cimerman N."/>
            <person name="Song Z."/>
        </authorList>
    </citation>
    <scope>NUCLEOTIDE SEQUENCE</scope>
    <source>
        <strain evidence="13">EXF-9298</strain>
    </source>
</reference>
<comment type="similarity">
    <text evidence="2">Belongs to the ERD2 family.</text>
</comment>
<keyword evidence="7" id="KW-0653">Protein transport</keyword>
<dbReference type="GO" id="GO:0005789">
    <property type="term" value="C:endoplasmic reticulum membrane"/>
    <property type="evidence" value="ECO:0007669"/>
    <property type="project" value="UniProtKB-SubCell"/>
</dbReference>
<dbReference type="PRINTS" id="PR00660">
    <property type="entry name" value="ERLUMENR"/>
</dbReference>
<evidence type="ECO:0000313" key="13">
    <source>
        <dbReference type="EMBL" id="KAG9981772.1"/>
    </source>
</evidence>
<keyword evidence="14" id="KW-1185">Reference proteome</keyword>
<evidence type="ECO:0000256" key="6">
    <source>
        <dbReference type="ARBA" id="ARBA00022892"/>
    </source>
</evidence>
<evidence type="ECO:0008006" key="15">
    <source>
        <dbReference type="Google" id="ProtNLM"/>
    </source>
</evidence>
<dbReference type="GO" id="GO:0006621">
    <property type="term" value="P:protein retention in ER lumen"/>
    <property type="evidence" value="ECO:0007669"/>
    <property type="project" value="InterPro"/>
</dbReference>
<keyword evidence="10" id="KW-0675">Receptor</keyword>
<feature type="transmembrane region" description="Helical" evidence="12">
    <location>
        <begin position="194"/>
        <end position="216"/>
    </location>
</feature>
<feature type="compositionally biased region" description="Basic and acidic residues" evidence="11">
    <location>
        <begin position="579"/>
        <end position="594"/>
    </location>
</feature>
<keyword evidence="3" id="KW-0813">Transport</keyword>
<evidence type="ECO:0000256" key="8">
    <source>
        <dbReference type="ARBA" id="ARBA00022989"/>
    </source>
</evidence>
<dbReference type="Proteomes" id="UP000729357">
    <property type="component" value="Unassembled WGS sequence"/>
</dbReference>
<accession>A0A9P8JW23</accession>
<reference evidence="13" key="2">
    <citation type="submission" date="2021-08" db="EMBL/GenBank/DDBJ databases">
        <authorList>
            <person name="Gostincar C."/>
            <person name="Sun X."/>
            <person name="Song Z."/>
            <person name="Gunde-Cimerman N."/>
        </authorList>
    </citation>
    <scope>NUCLEOTIDE SEQUENCE</scope>
    <source>
        <strain evidence="13">EXF-9298</strain>
    </source>
</reference>
<proteinExistence type="inferred from homology"/>
<dbReference type="PANTHER" id="PTHR10585">
    <property type="entry name" value="ER LUMEN PROTEIN RETAINING RECEPTOR"/>
    <property type="match status" value="1"/>
</dbReference>
<comment type="caution">
    <text evidence="13">The sequence shown here is derived from an EMBL/GenBank/DDBJ whole genome shotgun (WGS) entry which is preliminary data.</text>
</comment>
<feature type="transmembrane region" description="Helical" evidence="12">
    <location>
        <begin position="100"/>
        <end position="120"/>
    </location>
</feature>
<comment type="subcellular location">
    <subcellularLocation>
        <location evidence="1">Endoplasmic reticulum membrane</location>
        <topology evidence="1">Multi-pass membrane protein</topology>
    </subcellularLocation>
</comment>
<evidence type="ECO:0000313" key="14">
    <source>
        <dbReference type="Proteomes" id="UP000729357"/>
    </source>
</evidence>
<dbReference type="Pfam" id="PF00810">
    <property type="entry name" value="ER_lumen_recept"/>
    <property type="match status" value="1"/>
</dbReference>
<keyword evidence="6" id="KW-0931">ER-Golgi transport</keyword>
<evidence type="ECO:0000256" key="11">
    <source>
        <dbReference type="SAM" id="MobiDB-lite"/>
    </source>
</evidence>
<dbReference type="EMBL" id="JAHFXS010000803">
    <property type="protein sequence ID" value="KAG9981772.1"/>
    <property type="molecule type" value="Genomic_DNA"/>
</dbReference>
<evidence type="ECO:0000256" key="4">
    <source>
        <dbReference type="ARBA" id="ARBA00022692"/>
    </source>
</evidence>
<sequence>MLLNPFRILGDVSHTVSKCILIWSIHTNKSAEGVSLITQALYCVVFIVRYLDLFNISHGFLGFWNFSLKCFYISTSLYIVFLMTRVYARTREREKAWKMGLWSLVGSVVCAPVVAAIFMQKKPFTSDGAFEIPYTFTLILESLCILPQLLLLRQTSVPTVIDSFYLATLGSYRAFYILNWILRSFTEDRHQDIFPVSFTFGVIQTLFYLDFAWVYWTRQRVKLRYGGIVDGDDISRGWLINKIIGRKGNTDHDDDDDDDAALAGQEEGIIRPAGNSHRAWGPRGISVSADDGTHEAEHTRLADPAAFEDDYEDDAVVEVHSMANGKRRNRDSEHEEMEKKKIKKVSMDSNDYNFFHDKPESAKKDAPKILVCKDEQFNVFPQILEICSSSFSQPQRWTHVEHDNRTYVNLDELDIRGVQVFANWAMDHEKPILIAINEKEGDILDDVITCYLTARRLRAYLLCDLILFEACEVGKETDLIVRHVQITKAYENTTRPEDALRIFLATLVAYQRRNGLANPITGTDARSDKQRSRFERLPNDFRFDLMNELSKNSAAQKPYYRPRRFLKVVAYHMQKKEEKRAAAERAGLETRGTRESPLFVDEEDEE</sequence>
<feature type="region of interest" description="Disordered" evidence="11">
    <location>
        <begin position="579"/>
        <end position="606"/>
    </location>
</feature>
<evidence type="ECO:0000256" key="1">
    <source>
        <dbReference type="ARBA" id="ARBA00004477"/>
    </source>
</evidence>
<evidence type="ECO:0000256" key="9">
    <source>
        <dbReference type="ARBA" id="ARBA00023136"/>
    </source>
</evidence>
<feature type="transmembrane region" description="Helical" evidence="12">
    <location>
        <begin position="71"/>
        <end position="88"/>
    </location>
</feature>
<feature type="transmembrane region" description="Helical" evidence="12">
    <location>
        <begin position="164"/>
        <end position="182"/>
    </location>
</feature>
<organism evidence="13 14">
    <name type="scientific">Aureobasidium melanogenum</name>
    <name type="common">Aureobasidium pullulans var. melanogenum</name>
    <dbReference type="NCBI Taxonomy" id="46634"/>
    <lineage>
        <taxon>Eukaryota</taxon>
        <taxon>Fungi</taxon>
        <taxon>Dikarya</taxon>
        <taxon>Ascomycota</taxon>
        <taxon>Pezizomycotina</taxon>
        <taxon>Dothideomycetes</taxon>
        <taxon>Dothideomycetidae</taxon>
        <taxon>Dothideales</taxon>
        <taxon>Saccotheciaceae</taxon>
        <taxon>Aureobasidium</taxon>
    </lineage>
</organism>
<feature type="non-terminal residue" evidence="13">
    <location>
        <position position="1"/>
    </location>
</feature>
<evidence type="ECO:0000256" key="3">
    <source>
        <dbReference type="ARBA" id="ARBA00022448"/>
    </source>
</evidence>
<keyword evidence="8 12" id="KW-1133">Transmembrane helix</keyword>
<dbReference type="GO" id="GO:0016192">
    <property type="term" value="P:vesicle-mediated transport"/>
    <property type="evidence" value="ECO:0007669"/>
    <property type="project" value="UniProtKB-KW"/>
</dbReference>
<evidence type="ECO:0000256" key="5">
    <source>
        <dbReference type="ARBA" id="ARBA00022824"/>
    </source>
</evidence>
<gene>
    <name evidence="13" type="ORF">KCU98_g7237</name>
</gene>
<dbReference type="GO" id="GO:0015031">
    <property type="term" value="P:protein transport"/>
    <property type="evidence" value="ECO:0007669"/>
    <property type="project" value="UniProtKB-KW"/>
</dbReference>
<keyword evidence="9 12" id="KW-0472">Membrane</keyword>
<keyword evidence="5" id="KW-0256">Endoplasmic reticulum</keyword>
<evidence type="ECO:0000256" key="12">
    <source>
        <dbReference type="SAM" id="Phobius"/>
    </source>
</evidence>